<feature type="non-terminal residue" evidence="1">
    <location>
        <position position="1"/>
    </location>
</feature>
<protein>
    <recommendedName>
        <fullName evidence="2">Transposase IS4-like domain-containing protein</fullName>
    </recommendedName>
</protein>
<accession>A0A6J4V8G7</accession>
<reference evidence="1" key="1">
    <citation type="submission" date="2020-02" db="EMBL/GenBank/DDBJ databases">
        <authorList>
            <person name="Meier V. D."/>
        </authorList>
    </citation>
    <scope>NUCLEOTIDE SEQUENCE</scope>
    <source>
        <strain evidence="1">AVDCRST_MAG88</strain>
    </source>
</reference>
<dbReference type="PANTHER" id="PTHR30298:SF0">
    <property type="entry name" value="PROTEIN YBFL-RELATED"/>
    <property type="match status" value="1"/>
</dbReference>
<evidence type="ECO:0008006" key="2">
    <source>
        <dbReference type="Google" id="ProtNLM"/>
    </source>
</evidence>
<sequence>STDRVGYRDWPGLAQVVRLERTWREHGQPKRALHYGITSLPPAAADARRLLALKRGHWSIENRLHRTKDVALGEDASLVHRGAGPTVMAMLRDTAVSLLHRAGCRTIASRLRAHAEAPLAAVALVVDPPAPPGA</sequence>
<gene>
    <name evidence="1" type="ORF">AVDCRST_MAG88-2386</name>
</gene>
<organism evidence="1">
    <name type="scientific">uncultured Thermomicrobiales bacterium</name>
    <dbReference type="NCBI Taxonomy" id="1645740"/>
    <lineage>
        <taxon>Bacteria</taxon>
        <taxon>Pseudomonadati</taxon>
        <taxon>Thermomicrobiota</taxon>
        <taxon>Thermomicrobia</taxon>
        <taxon>Thermomicrobiales</taxon>
        <taxon>environmental samples</taxon>
    </lineage>
</organism>
<dbReference type="PANTHER" id="PTHR30298">
    <property type="entry name" value="H REPEAT-ASSOCIATED PREDICTED TRANSPOSASE"/>
    <property type="match status" value="1"/>
</dbReference>
<evidence type="ECO:0000313" key="1">
    <source>
        <dbReference type="EMBL" id="CAA9571608.1"/>
    </source>
</evidence>
<dbReference type="AlphaFoldDB" id="A0A6J4V8G7"/>
<dbReference type="InterPro" id="IPR051698">
    <property type="entry name" value="Transposase_11-like"/>
</dbReference>
<dbReference type="EMBL" id="CADCWM010000602">
    <property type="protein sequence ID" value="CAA9571608.1"/>
    <property type="molecule type" value="Genomic_DNA"/>
</dbReference>
<proteinExistence type="predicted"/>
<name>A0A6J4V8G7_9BACT</name>